<organism evidence="6 7">
    <name type="scientific">Albidovulum litorale</name>
    <dbReference type="NCBI Taxonomy" id="2984134"/>
    <lineage>
        <taxon>Bacteria</taxon>
        <taxon>Pseudomonadati</taxon>
        <taxon>Pseudomonadota</taxon>
        <taxon>Alphaproteobacteria</taxon>
        <taxon>Rhodobacterales</taxon>
        <taxon>Paracoccaceae</taxon>
        <taxon>Albidovulum</taxon>
    </lineage>
</organism>
<evidence type="ECO:0000313" key="7">
    <source>
        <dbReference type="Proteomes" id="UP001652564"/>
    </source>
</evidence>
<feature type="domain" description="Methyltransferase type 11" evidence="5">
    <location>
        <begin position="49"/>
        <end position="147"/>
    </location>
</feature>
<evidence type="ECO:0000256" key="2">
    <source>
        <dbReference type="ARBA" id="ARBA00022603"/>
    </source>
</evidence>
<protein>
    <submittedName>
        <fullName evidence="6">Methyltransferase domain-containing protein</fullName>
    </submittedName>
</protein>
<dbReference type="GO" id="GO:0032259">
    <property type="term" value="P:methylation"/>
    <property type="evidence" value="ECO:0007669"/>
    <property type="project" value="UniProtKB-KW"/>
</dbReference>
<reference evidence="6 7" key="1">
    <citation type="submission" date="2022-10" db="EMBL/GenBank/DDBJ databases">
        <title>Defluviimonas sp. nov., isolated from ocean surface sediments.</title>
        <authorList>
            <person name="He W."/>
            <person name="Wang L."/>
            <person name="Zhang D.-F."/>
        </authorList>
    </citation>
    <scope>NUCLEOTIDE SEQUENCE [LARGE SCALE GENOMIC DNA]</scope>
    <source>
        <strain evidence="6 7">WL0050</strain>
    </source>
</reference>
<dbReference type="GO" id="GO:0008168">
    <property type="term" value="F:methyltransferase activity"/>
    <property type="evidence" value="ECO:0007669"/>
    <property type="project" value="UniProtKB-KW"/>
</dbReference>
<dbReference type="PANTHER" id="PTHR44307">
    <property type="entry name" value="PHOSPHOETHANOLAMINE METHYLTRANSFERASE"/>
    <property type="match status" value="1"/>
</dbReference>
<comment type="caution">
    <text evidence="6">The sequence shown here is derived from an EMBL/GenBank/DDBJ whole genome shotgun (WGS) entry which is preliminary data.</text>
</comment>
<dbReference type="SUPFAM" id="SSF53335">
    <property type="entry name" value="S-adenosyl-L-methionine-dependent methyltransferases"/>
    <property type="match status" value="1"/>
</dbReference>
<dbReference type="InterPro" id="IPR013216">
    <property type="entry name" value="Methyltransf_11"/>
</dbReference>
<evidence type="ECO:0000256" key="3">
    <source>
        <dbReference type="ARBA" id="ARBA00022679"/>
    </source>
</evidence>
<name>A0ABT2ZKM5_9RHOB</name>
<dbReference type="CDD" id="cd02440">
    <property type="entry name" value="AdoMet_MTases"/>
    <property type="match status" value="1"/>
</dbReference>
<proteinExistence type="predicted"/>
<evidence type="ECO:0000256" key="1">
    <source>
        <dbReference type="ARBA" id="ARBA00005189"/>
    </source>
</evidence>
<keyword evidence="7" id="KW-1185">Reference proteome</keyword>
<accession>A0ABT2ZKM5</accession>
<keyword evidence="3" id="KW-0808">Transferase</keyword>
<gene>
    <name evidence="6" type="ORF">OEZ71_04835</name>
</gene>
<evidence type="ECO:0000313" key="6">
    <source>
        <dbReference type="EMBL" id="MCV2871615.1"/>
    </source>
</evidence>
<comment type="pathway">
    <text evidence="4">Phospholipid metabolism.</text>
</comment>
<dbReference type="Proteomes" id="UP001652564">
    <property type="component" value="Unassembled WGS sequence"/>
</dbReference>
<dbReference type="Pfam" id="PF08241">
    <property type="entry name" value="Methyltransf_11"/>
    <property type="match status" value="1"/>
</dbReference>
<evidence type="ECO:0000259" key="5">
    <source>
        <dbReference type="Pfam" id="PF08241"/>
    </source>
</evidence>
<dbReference type="EMBL" id="JAOWKZ010000001">
    <property type="protein sequence ID" value="MCV2871615.1"/>
    <property type="molecule type" value="Genomic_DNA"/>
</dbReference>
<comment type="pathway">
    <text evidence="1">Lipid metabolism.</text>
</comment>
<sequence>MEAEGGELYHRRLIDMLEALWGTGFLSPGGPDEVGRVVAGMDLGGKAILDIGCGAGGIDVALIGNHGAGYVTGIDVEDTVLTRAREVISDAGLSDRIGCLKVAPGPLPFPPSTFDIVFSKDSIVHIPDKHALMREVFRVLRPGGWFIASDWLIGHDGAPSAEMAAYIAAEGLDFGMASPGRYREAMNEAGFTDITITSRNLWYRDTARSELDRLQGPVGQAAAKLVGQDFVDDNIGIWQRMIPVLDSGEHCPTHLRARKPE</sequence>
<dbReference type="RefSeq" id="WP_263738781.1">
    <property type="nucleotide sequence ID" value="NZ_JAOWKZ010000001.1"/>
</dbReference>
<dbReference type="PANTHER" id="PTHR44307:SF2">
    <property type="entry name" value="PHOSPHOETHANOLAMINE METHYLTRANSFERASE ISOFORM X1"/>
    <property type="match status" value="1"/>
</dbReference>
<evidence type="ECO:0000256" key="4">
    <source>
        <dbReference type="ARBA" id="ARBA00025707"/>
    </source>
</evidence>
<dbReference type="Gene3D" id="3.40.50.150">
    <property type="entry name" value="Vaccinia Virus protein VP39"/>
    <property type="match status" value="1"/>
</dbReference>
<keyword evidence="2 6" id="KW-0489">Methyltransferase</keyword>
<dbReference type="InterPro" id="IPR029063">
    <property type="entry name" value="SAM-dependent_MTases_sf"/>
</dbReference>